<feature type="transmembrane region" description="Helical" evidence="2">
    <location>
        <begin position="84"/>
        <end position="104"/>
    </location>
</feature>
<evidence type="ECO:0000313" key="4">
    <source>
        <dbReference type="Proteomes" id="UP001213000"/>
    </source>
</evidence>
<dbReference type="EMBL" id="JANIEX010000184">
    <property type="protein sequence ID" value="KAJ3571462.1"/>
    <property type="molecule type" value="Genomic_DNA"/>
</dbReference>
<dbReference type="AlphaFoldDB" id="A0AAD5YY48"/>
<gene>
    <name evidence="3" type="ORF">NP233_g3741</name>
</gene>
<name>A0AAD5YY48_9AGAR</name>
<feature type="transmembrane region" description="Helical" evidence="2">
    <location>
        <begin position="116"/>
        <end position="141"/>
    </location>
</feature>
<keyword evidence="2" id="KW-0812">Transmembrane</keyword>
<keyword evidence="2" id="KW-1133">Transmembrane helix</keyword>
<feature type="transmembrane region" description="Helical" evidence="2">
    <location>
        <begin position="228"/>
        <end position="246"/>
    </location>
</feature>
<evidence type="ECO:0000256" key="1">
    <source>
        <dbReference type="SAM" id="MobiDB-lite"/>
    </source>
</evidence>
<keyword evidence="2" id="KW-0472">Membrane</keyword>
<sequence>MADDFGLTLDDYIVDLMITQNNNYAQVAAMSLLAYDTIYLFPQEVGQRFSTALRSMVRFTSPKAVSVFGDRSFRIRCITQYSTINFFTETLIPITMKVLLILRLRAAWNNNRIVSIVLYVLTAAEALTGLCALIFSIYYTIISSIGGVPLHACWGSLADSNLNEILFQVSGSFVGARAVSTLIETCLTLAKFIMMYRELKGSGSNLRERISHIQVFTPLLYVFYRDGLLLFIPILCRVLPLLFLVVDLTFRIPSVINCDDNLGLQSRSSNNGWDNLRKHQLVNAPRLILNVREAGSSFGQSLLTKPIQSMHFRHTTQNSDTEDSAFEGTYDIREEART</sequence>
<feature type="region of interest" description="Disordered" evidence="1">
    <location>
        <begin position="314"/>
        <end position="338"/>
    </location>
</feature>
<accession>A0AAD5YY48</accession>
<reference evidence="3" key="1">
    <citation type="submission" date="2022-07" db="EMBL/GenBank/DDBJ databases">
        <title>Genome Sequence of Leucocoprinus birnbaumii.</title>
        <authorList>
            <person name="Buettner E."/>
        </authorList>
    </citation>
    <scope>NUCLEOTIDE SEQUENCE</scope>
    <source>
        <strain evidence="3">VT141</strain>
    </source>
</reference>
<evidence type="ECO:0000313" key="3">
    <source>
        <dbReference type="EMBL" id="KAJ3571462.1"/>
    </source>
</evidence>
<organism evidence="3 4">
    <name type="scientific">Leucocoprinus birnbaumii</name>
    <dbReference type="NCBI Taxonomy" id="56174"/>
    <lineage>
        <taxon>Eukaryota</taxon>
        <taxon>Fungi</taxon>
        <taxon>Dikarya</taxon>
        <taxon>Basidiomycota</taxon>
        <taxon>Agaricomycotina</taxon>
        <taxon>Agaricomycetes</taxon>
        <taxon>Agaricomycetidae</taxon>
        <taxon>Agaricales</taxon>
        <taxon>Agaricineae</taxon>
        <taxon>Agaricaceae</taxon>
        <taxon>Leucocoprinus</taxon>
    </lineage>
</organism>
<protein>
    <submittedName>
        <fullName evidence="3">Uncharacterized protein</fullName>
    </submittedName>
</protein>
<keyword evidence="4" id="KW-1185">Reference proteome</keyword>
<comment type="caution">
    <text evidence="3">The sequence shown here is derived from an EMBL/GenBank/DDBJ whole genome shotgun (WGS) entry which is preliminary data.</text>
</comment>
<proteinExistence type="predicted"/>
<dbReference type="Proteomes" id="UP001213000">
    <property type="component" value="Unassembled WGS sequence"/>
</dbReference>
<evidence type="ECO:0000256" key="2">
    <source>
        <dbReference type="SAM" id="Phobius"/>
    </source>
</evidence>